<evidence type="ECO:0000256" key="2">
    <source>
        <dbReference type="ARBA" id="ARBA00023125"/>
    </source>
</evidence>
<evidence type="ECO:0000313" key="5">
    <source>
        <dbReference type="EMBL" id="VAW00382.1"/>
    </source>
</evidence>
<dbReference type="InterPro" id="IPR036388">
    <property type="entry name" value="WH-like_DNA-bd_sf"/>
</dbReference>
<dbReference type="CDD" id="cd06170">
    <property type="entry name" value="LuxR_C_like"/>
    <property type="match status" value="1"/>
</dbReference>
<name>A0A3B0SCM8_9ZZZZ</name>
<keyword evidence="3" id="KW-0804">Transcription</keyword>
<dbReference type="InterPro" id="IPR016032">
    <property type="entry name" value="Sig_transdc_resp-reg_C-effctor"/>
</dbReference>
<keyword evidence="1" id="KW-0805">Transcription regulation</keyword>
<dbReference type="PROSITE" id="PS50043">
    <property type="entry name" value="HTH_LUXR_2"/>
    <property type="match status" value="1"/>
</dbReference>
<dbReference type="SMART" id="SM00421">
    <property type="entry name" value="HTH_LUXR"/>
    <property type="match status" value="1"/>
</dbReference>
<dbReference type="Gene3D" id="1.10.10.10">
    <property type="entry name" value="Winged helix-like DNA-binding domain superfamily/Winged helix DNA-binding domain"/>
    <property type="match status" value="1"/>
</dbReference>
<evidence type="ECO:0000256" key="3">
    <source>
        <dbReference type="ARBA" id="ARBA00023163"/>
    </source>
</evidence>
<dbReference type="Pfam" id="PF00196">
    <property type="entry name" value="GerE"/>
    <property type="match status" value="1"/>
</dbReference>
<dbReference type="EMBL" id="UOEG01000207">
    <property type="protein sequence ID" value="VAW00382.1"/>
    <property type="molecule type" value="Genomic_DNA"/>
</dbReference>
<proteinExistence type="predicted"/>
<evidence type="ECO:0000256" key="1">
    <source>
        <dbReference type="ARBA" id="ARBA00023015"/>
    </source>
</evidence>
<dbReference type="InterPro" id="IPR000792">
    <property type="entry name" value="Tscrpt_reg_LuxR_C"/>
</dbReference>
<dbReference type="PRINTS" id="PR00038">
    <property type="entry name" value="HTHLUXR"/>
</dbReference>
<dbReference type="InterPro" id="IPR005143">
    <property type="entry name" value="TF_LuxR_autoind-bd_dom"/>
</dbReference>
<dbReference type="PANTHER" id="PTHR44688">
    <property type="entry name" value="DNA-BINDING TRANSCRIPTIONAL ACTIVATOR DEVR_DOSR"/>
    <property type="match status" value="1"/>
</dbReference>
<protein>
    <submittedName>
        <fullName evidence="5">Autoinducer-binding transcriptional regulator, LuxR family</fullName>
    </submittedName>
</protein>
<feature type="domain" description="HTH luxR-type" evidence="4">
    <location>
        <begin position="169"/>
        <end position="234"/>
    </location>
</feature>
<dbReference type="GO" id="GO:0006355">
    <property type="term" value="P:regulation of DNA-templated transcription"/>
    <property type="evidence" value="ECO:0007669"/>
    <property type="project" value="InterPro"/>
</dbReference>
<dbReference type="PANTHER" id="PTHR44688:SF16">
    <property type="entry name" value="DNA-BINDING TRANSCRIPTIONAL ACTIVATOR DEVR_DOSR"/>
    <property type="match status" value="1"/>
</dbReference>
<sequence length="239" mass="26865">MKQADLIDHFDLNTATRQEGGFTEILFQMREKFGFDHIAYAGVNPVKGTTHGHMTYDESWATHYVEKGYYRIDPTLTEARRSITPVDWGRLEHTRNFKTVFNDAHDFNISNTGLTIPVHGPYGDIGGLSLTSNLPASEFKKLRNETISDLQSMAVYFHDLIIRSDPLSKILNQPNLSARETEILQWIAAGKTQQDIGDILSISHRTVEVHLRSARTKLAALTTPQAIGRAISLGLVYPE</sequence>
<dbReference type="SUPFAM" id="SSF46894">
    <property type="entry name" value="C-terminal effector domain of the bipartite response regulators"/>
    <property type="match status" value="1"/>
</dbReference>
<dbReference type="InterPro" id="IPR036693">
    <property type="entry name" value="TF_LuxR_autoind-bd_dom_sf"/>
</dbReference>
<keyword evidence="2" id="KW-0238">DNA-binding</keyword>
<dbReference type="AlphaFoldDB" id="A0A3B0SCM8"/>
<accession>A0A3B0SCM8</accession>
<dbReference type="SUPFAM" id="SSF75516">
    <property type="entry name" value="Pheromone-binding domain of LuxR-like quorum-sensing transcription factors"/>
    <property type="match status" value="1"/>
</dbReference>
<gene>
    <name evidence="5" type="ORF">MNBD_ALPHA07-713</name>
</gene>
<dbReference type="GO" id="GO:0003677">
    <property type="term" value="F:DNA binding"/>
    <property type="evidence" value="ECO:0007669"/>
    <property type="project" value="UniProtKB-KW"/>
</dbReference>
<reference evidence="5" key="1">
    <citation type="submission" date="2018-06" db="EMBL/GenBank/DDBJ databases">
        <authorList>
            <person name="Zhirakovskaya E."/>
        </authorList>
    </citation>
    <scope>NUCLEOTIDE SEQUENCE</scope>
</reference>
<dbReference type="Pfam" id="PF03472">
    <property type="entry name" value="Autoind_bind"/>
    <property type="match status" value="1"/>
</dbReference>
<dbReference type="Gene3D" id="3.30.450.80">
    <property type="entry name" value="Transcription factor LuxR-like, autoinducer-binding domain"/>
    <property type="match status" value="1"/>
</dbReference>
<organism evidence="5">
    <name type="scientific">hydrothermal vent metagenome</name>
    <dbReference type="NCBI Taxonomy" id="652676"/>
    <lineage>
        <taxon>unclassified sequences</taxon>
        <taxon>metagenomes</taxon>
        <taxon>ecological metagenomes</taxon>
    </lineage>
</organism>
<evidence type="ECO:0000259" key="4">
    <source>
        <dbReference type="PROSITE" id="PS50043"/>
    </source>
</evidence>